<gene>
    <name evidence="1" type="ORF">CLUMA_CG003047</name>
</gene>
<accession>A0A1J1HMJ6</accession>
<dbReference type="Proteomes" id="UP000183832">
    <property type="component" value="Unassembled WGS sequence"/>
</dbReference>
<sequence>MGNAFLIGPKPKAENFFLTFLIQLRFMRQCYRENPFKFIITLNHAGTLVLATGSSSKADSTTIKKTGNVDTPRRRFVLFLRQKINKQTIGAPMGCKLDKKRRDVDLSKREDNKSQEKAVNVKSDEVIKSRVQIYSYNGWKFEESHIDFTGHAFGAGVVRLRAFDHIINETTTIVIANQDSFDETWNVYTALYETANDSTKLHESISKWCVNAQERLYSFNVDDTNNVLNSVLSIQ</sequence>
<dbReference type="AlphaFoldDB" id="A0A1J1HMJ6"/>
<name>A0A1J1HMJ6_9DIPT</name>
<reference evidence="1 2" key="1">
    <citation type="submission" date="2015-04" db="EMBL/GenBank/DDBJ databases">
        <authorList>
            <person name="Syromyatnikov M.Y."/>
            <person name="Popov V.N."/>
        </authorList>
    </citation>
    <scope>NUCLEOTIDE SEQUENCE [LARGE SCALE GENOMIC DNA]</scope>
</reference>
<dbReference type="EMBL" id="CVRI01000011">
    <property type="protein sequence ID" value="CRK89288.1"/>
    <property type="molecule type" value="Genomic_DNA"/>
</dbReference>
<keyword evidence="2" id="KW-1185">Reference proteome</keyword>
<evidence type="ECO:0000313" key="2">
    <source>
        <dbReference type="Proteomes" id="UP000183832"/>
    </source>
</evidence>
<evidence type="ECO:0000313" key="1">
    <source>
        <dbReference type="EMBL" id="CRK89288.1"/>
    </source>
</evidence>
<protein>
    <submittedName>
        <fullName evidence="1">CLUMA_CG003047, isoform A</fullName>
    </submittedName>
</protein>
<proteinExistence type="predicted"/>
<organism evidence="1 2">
    <name type="scientific">Clunio marinus</name>
    <dbReference type="NCBI Taxonomy" id="568069"/>
    <lineage>
        <taxon>Eukaryota</taxon>
        <taxon>Metazoa</taxon>
        <taxon>Ecdysozoa</taxon>
        <taxon>Arthropoda</taxon>
        <taxon>Hexapoda</taxon>
        <taxon>Insecta</taxon>
        <taxon>Pterygota</taxon>
        <taxon>Neoptera</taxon>
        <taxon>Endopterygota</taxon>
        <taxon>Diptera</taxon>
        <taxon>Nematocera</taxon>
        <taxon>Chironomoidea</taxon>
        <taxon>Chironomidae</taxon>
        <taxon>Clunio</taxon>
    </lineage>
</organism>